<dbReference type="PANTHER" id="PTHR12363">
    <property type="entry name" value="TRANSPORTIN 3 AND IMPORTIN 13"/>
    <property type="match status" value="1"/>
</dbReference>
<dbReference type="Pfam" id="PF03810">
    <property type="entry name" value="IBN_N"/>
    <property type="match status" value="1"/>
</dbReference>
<proteinExistence type="predicted"/>
<name>A0A7J9GD03_9ROSI</name>
<gene>
    <name evidence="2" type="ORF">Gohar_006320</name>
</gene>
<dbReference type="AlphaFoldDB" id="A0A7J9GD03"/>
<dbReference type="EMBL" id="JABFAD010000004">
    <property type="protein sequence ID" value="MBA0795457.1"/>
    <property type="molecule type" value="Genomic_DNA"/>
</dbReference>
<dbReference type="InterPro" id="IPR001494">
    <property type="entry name" value="Importin-beta_N"/>
</dbReference>
<dbReference type="Pfam" id="PF08389">
    <property type="entry name" value="Xpo1"/>
    <property type="match status" value="1"/>
</dbReference>
<dbReference type="GO" id="GO:0031267">
    <property type="term" value="F:small GTPase binding"/>
    <property type="evidence" value="ECO:0007669"/>
    <property type="project" value="InterPro"/>
</dbReference>
<organism evidence="2 3">
    <name type="scientific">Gossypium harknessii</name>
    <dbReference type="NCBI Taxonomy" id="34285"/>
    <lineage>
        <taxon>Eukaryota</taxon>
        <taxon>Viridiplantae</taxon>
        <taxon>Streptophyta</taxon>
        <taxon>Embryophyta</taxon>
        <taxon>Tracheophyta</taxon>
        <taxon>Spermatophyta</taxon>
        <taxon>Magnoliopsida</taxon>
        <taxon>eudicotyledons</taxon>
        <taxon>Gunneridae</taxon>
        <taxon>Pentapetalae</taxon>
        <taxon>rosids</taxon>
        <taxon>malvids</taxon>
        <taxon>Malvales</taxon>
        <taxon>Malvaceae</taxon>
        <taxon>Malvoideae</taxon>
        <taxon>Gossypium</taxon>
    </lineage>
</organism>
<dbReference type="PANTHER" id="PTHR12363:SF44">
    <property type="entry name" value="ARM REPEAT SUPERFAMILY PROTEIN"/>
    <property type="match status" value="1"/>
</dbReference>
<accession>A0A7J9GD03</accession>
<dbReference type="InterPro" id="IPR016024">
    <property type="entry name" value="ARM-type_fold"/>
</dbReference>
<dbReference type="InterPro" id="IPR011989">
    <property type="entry name" value="ARM-like"/>
</dbReference>
<dbReference type="Proteomes" id="UP000593560">
    <property type="component" value="Unassembled WGS sequence"/>
</dbReference>
<sequence>MELQMKVAQAVHVLNHDTESSNRVAANQWLVQFQQTEAAWEVATSILTSDHQPFPSDFEVEFFAAQILKRKIQNEGYYLQLGVKDALLNALLVAAKRLSSGPPQLLTQICLALSALILRSVEHGKPIEQLFYSLQNLRTQNDGIVAVLEMLTVLPEEIVDTQNTEISASHRNQYGQEQLLSHTPMVIEFLLQQSENKFQGGLQPNERNRKVLRCLLSWVRAGCFSETPEGSFPTHPLLNFVFNSLQVSSSFDLAIEVLVELVSRHEGLPQVLLCRVPFLKEMLLLPALTGGDVKVIAGLACLMSEIGQAAPSLIVEASAEALALTDALLRSSLASYILGPDVDGTNKKNVEGMFFSVFSALLDALLLRAQ</sequence>
<comment type="caution">
    <text evidence="2">The sequence shown here is derived from an EMBL/GenBank/DDBJ whole genome shotgun (WGS) entry which is preliminary data.</text>
</comment>
<dbReference type="GO" id="GO:0005737">
    <property type="term" value="C:cytoplasm"/>
    <property type="evidence" value="ECO:0007669"/>
    <property type="project" value="TreeGrafter"/>
</dbReference>
<feature type="domain" description="Importin N-terminal" evidence="1">
    <location>
        <begin position="26"/>
        <end position="93"/>
    </location>
</feature>
<dbReference type="OrthoDB" id="435593at2759"/>
<dbReference type="InterPro" id="IPR051345">
    <property type="entry name" value="Importin_beta-like_NTR"/>
</dbReference>
<evidence type="ECO:0000313" key="3">
    <source>
        <dbReference type="Proteomes" id="UP000593560"/>
    </source>
</evidence>
<dbReference type="GO" id="GO:0006606">
    <property type="term" value="P:protein import into nucleus"/>
    <property type="evidence" value="ECO:0007669"/>
    <property type="project" value="TreeGrafter"/>
</dbReference>
<dbReference type="Gene3D" id="1.25.10.10">
    <property type="entry name" value="Leucine-rich Repeat Variant"/>
    <property type="match status" value="1"/>
</dbReference>
<protein>
    <recommendedName>
        <fullName evidence="1">Importin N-terminal domain-containing protein</fullName>
    </recommendedName>
</protein>
<evidence type="ECO:0000313" key="2">
    <source>
        <dbReference type="EMBL" id="MBA0795457.1"/>
    </source>
</evidence>
<reference evidence="2 3" key="1">
    <citation type="journal article" date="2019" name="Genome Biol. Evol.">
        <title>Insights into the evolution of the New World diploid cottons (Gossypium, subgenus Houzingenia) based on genome sequencing.</title>
        <authorList>
            <person name="Grover C.E."/>
            <person name="Arick M.A. 2nd"/>
            <person name="Thrash A."/>
            <person name="Conover J.L."/>
            <person name="Sanders W.S."/>
            <person name="Peterson D.G."/>
            <person name="Frelichowski J.E."/>
            <person name="Scheffler J.A."/>
            <person name="Scheffler B.E."/>
            <person name="Wendel J.F."/>
        </authorList>
    </citation>
    <scope>NUCLEOTIDE SEQUENCE [LARGE SCALE GENOMIC DNA]</scope>
    <source>
        <strain evidence="2">0</strain>
        <tissue evidence="2">Leaf</tissue>
    </source>
</reference>
<dbReference type="SMART" id="SM00913">
    <property type="entry name" value="IBN_N"/>
    <property type="match status" value="1"/>
</dbReference>
<feature type="non-terminal residue" evidence="2">
    <location>
        <position position="370"/>
    </location>
</feature>
<evidence type="ECO:0000259" key="1">
    <source>
        <dbReference type="SMART" id="SM00913"/>
    </source>
</evidence>
<dbReference type="InterPro" id="IPR013598">
    <property type="entry name" value="Exportin-1/Importin-b-like"/>
</dbReference>
<keyword evidence="3" id="KW-1185">Reference proteome</keyword>
<dbReference type="SUPFAM" id="SSF48371">
    <property type="entry name" value="ARM repeat"/>
    <property type="match status" value="1"/>
</dbReference>